<comment type="caution">
    <text evidence="7">The sequence shown here is derived from an EMBL/GenBank/DDBJ whole genome shotgun (WGS) entry which is preliminary data.</text>
</comment>
<dbReference type="Gene3D" id="1.20.1720.10">
    <property type="entry name" value="Multidrug resistance protein D"/>
    <property type="match status" value="1"/>
</dbReference>
<feature type="transmembrane region" description="Helical" evidence="6">
    <location>
        <begin position="335"/>
        <end position="352"/>
    </location>
</feature>
<name>A0AAJ0FCX0_9PEZI</name>
<evidence type="ECO:0000313" key="7">
    <source>
        <dbReference type="EMBL" id="KAK1762567.1"/>
    </source>
</evidence>
<feature type="transmembrane region" description="Helical" evidence="6">
    <location>
        <begin position="255"/>
        <end position="282"/>
    </location>
</feature>
<reference evidence="7" key="1">
    <citation type="submission" date="2023-06" db="EMBL/GenBank/DDBJ databases">
        <title>Genome-scale phylogeny and comparative genomics of the fungal order Sordariales.</title>
        <authorList>
            <consortium name="Lawrence Berkeley National Laboratory"/>
            <person name="Hensen N."/>
            <person name="Bonometti L."/>
            <person name="Westerberg I."/>
            <person name="Brannstrom I.O."/>
            <person name="Guillou S."/>
            <person name="Cros-Aarteil S."/>
            <person name="Calhoun S."/>
            <person name="Haridas S."/>
            <person name="Kuo A."/>
            <person name="Mondo S."/>
            <person name="Pangilinan J."/>
            <person name="Riley R."/>
            <person name="Labutti K."/>
            <person name="Andreopoulos B."/>
            <person name="Lipzen A."/>
            <person name="Chen C."/>
            <person name="Yanf M."/>
            <person name="Daum C."/>
            <person name="Ng V."/>
            <person name="Clum A."/>
            <person name="Steindorff A."/>
            <person name="Ohm R."/>
            <person name="Martin F."/>
            <person name="Silar P."/>
            <person name="Natvig D."/>
            <person name="Lalanne C."/>
            <person name="Gautier V."/>
            <person name="Ament-Velasquez S.L."/>
            <person name="Kruys A."/>
            <person name="Hutchinson M.I."/>
            <person name="Powell A.J."/>
            <person name="Barry K."/>
            <person name="Miller A.N."/>
            <person name="Grigoriev I.V."/>
            <person name="Debuchy R."/>
            <person name="Gladieux P."/>
            <person name="Thoren M.H."/>
            <person name="Johannesson H."/>
        </authorList>
    </citation>
    <scope>NUCLEOTIDE SEQUENCE</scope>
    <source>
        <strain evidence="7">8032-3</strain>
    </source>
</reference>
<dbReference type="GeneID" id="85316093"/>
<comment type="subcellular location">
    <subcellularLocation>
        <location evidence="1">Membrane</location>
        <topology evidence="1">Multi-pass membrane protein</topology>
    </subcellularLocation>
</comment>
<dbReference type="GO" id="GO:0016020">
    <property type="term" value="C:membrane"/>
    <property type="evidence" value="ECO:0007669"/>
    <property type="project" value="UniProtKB-SubCell"/>
</dbReference>
<dbReference type="Pfam" id="PF07690">
    <property type="entry name" value="MFS_1"/>
    <property type="match status" value="2"/>
</dbReference>
<feature type="transmembrane region" description="Helical" evidence="6">
    <location>
        <begin position="358"/>
        <end position="382"/>
    </location>
</feature>
<dbReference type="SUPFAM" id="SSF103473">
    <property type="entry name" value="MFS general substrate transporter"/>
    <property type="match status" value="1"/>
</dbReference>
<evidence type="ECO:0000256" key="5">
    <source>
        <dbReference type="SAM" id="MobiDB-lite"/>
    </source>
</evidence>
<dbReference type="InterPro" id="IPR011701">
    <property type="entry name" value="MFS"/>
</dbReference>
<feature type="transmembrane region" description="Helical" evidence="6">
    <location>
        <begin position="402"/>
        <end position="424"/>
    </location>
</feature>
<evidence type="ECO:0000256" key="4">
    <source>
        <dbReference type="ARBA" id="ARBA00023136"/>
    </source>
</evidence>
<feature type="transmembrane region" description="Helical" evidence="6">
    <location>
        <begin position="72"/>
        <end position="97"/>
    </location>
</feature>
<proteinExistence type="predicted"/>
<gene>
    <name evidence="7" type="ORF">QBC33DRAFT_623630</name>
</gene>
<evidence type="ECO:0000256" key="2">
    <source>
        <dbReference type="ARBA" id="ARBA00022692"/>
    </source>
</evidence>
<accession>A0AAJ0FCX0</accession>
<protein>
    <submittedName>
        <fullName evidence="7">MFS general substrate transporter</fullName>
    </submittedName>
</protein>
<sequence>MASVVEKGGLPPTDNATQVLPDNTDIEEAAANVDGDTQARDRLDKLKKDYGSTWNGPNNPNDPYNWSSFRKIGIGVIFSFWQLVTLMSASMIAAALGDIERDLNVDASTAQIIFSTYFLGLAFAPFLIAAVAEMNGRKGVWVFGNPWYILWNARCPVGNSKGLMIVGRLMTGAGASAGITWQWIFWIMCIFNTAITLLGVVFIRESYTPVLLRRKARAQHGPADTPWNRLFWRDLLSRLSVNFRRPYLLLARRPVIQVIALIMALNFGIYCFMLSTFATLWIDLYGQSTTTSSLNYIVGTTVWAQVGGHIMDLIYLRLRDRAGGTGGRPEFRVPWMAPGVAMLAAGLFWYGWSAEQLAAWASVDAGAAVFACGSFVVGQALLAYQLDEFTGHGASANAASRVLSNLLGFAFPVFAPALYGRLGYGWGNSLLGFVWVALVGPAPVLLWFWGGRLRALGRKPGEGAGGA</sequence>
<dbReference type="RefSeq" id="XP_060278780.1">
    <property type="nucleotide sequence ID" value="XM_060432906.1"/>
</dbReference>
<evidence type="ECO:0000256" key="6">
    <source>
        <dbReference type="SAM" id="Phobius"/>
    </source>
</evidence>
<dbReference type="Gene3D" id="1.20.1250.20">
    <property type="entry name" value="MFS general substrate transporter like domains"/>
    <property type="match status" value="1"/>
</dbReference>
<feature type="transmembrane region" description="Helical" evidence="6">
    <location>
        <begin position="430"/>
        <end position="449"/>
    </location>
</feature>
<dbReference type="PANTHER" id="PTHR23502:SF60">
    <property type="entry name" value="MAJOR FACILITATOR SUPERFAMILY (MFS) PROFILE DOMAIN-CONTAINING PROTEIN-RELATED"/>
    <property type="match status" value="1"/>
</dbReference>
<evidence type="ECO:0000256" key="1">
    <source>
        <dbReference type="ARBA" id="ARBA00004141"/>
    </source>
</evidence>
<keyword evidence="3 6" id="KW-1133">Transmembrane helix</keyword>
<feature type="region of interest" description="Disordered" evidence="5">
    <location>
        <begin position="1"/>
        <end position="22"/>
    </location>
</feature>
<dbReference type="GO" id="GO:0022857">
    <property type="term" value="F:transmembrane transporter activity"/>
    <property type="evidence" value="ECO:0007669"/>
    <property type="project" value="InterPro"/>
</dbReference>
<dbReference type="Proteomes" id="UP001244011">
    <property type="component" value="Unassembled WGS sequence"/>
</dbReference>
<dbReference type="AlphaFoldDB" id="A0AAJ0FCX0"/>
<keyword evidence="8" id="KW-1185">Reference proteome</keyword>
<evidence type="ECO:0000256" key="3">
    <source>
        <dbReference type="ARBA" id="ARBA00022989"/>
    </source>
</evidence>
<keyword evidence="2 6" id="KW-0812">Transmembrane</keyword>
<dbReference type="EMBL" id="MU839036">
    <property type="protein sequence ID" value="KAK1762567.1"/>
    <property type="molecule type" value="Genomic_DNA"/>
</dbReference>
<feature type="transmembrane region" description="Helical" evidence="6">
    <location>
        <begin position="183"/>
        <end position="203"/>
    </location>
</feature>
<feature type="transmembrane region" description="Helical" evidence="6">
    <location>
        <begin position="294"/>
        <end position="315"/>
    </location>
</feature>
<feature type="transmembrane region" description="Helical" evidence="6">
    <location>
        <begin position="109"/>
        <end position="132"/>
    </location>
</feature>
<dbReference type="InterPro" id="IPR036259">
    <property type="entry name" value="MFS_trans_sf"/>
</dbReference>
<organism evidence="7 8">
    <name type="scientific">Phialemonium atrogriseum</name>
    <dbReference type="NCBI Taxonomy" id="1093897"/>
    <lineage>
        <taxon>Eukaryota</taxon>
        <taxon>Fungi</taxon>
        <taxon>Dikarya</taxon>
        <taxon>Ascomycota</taxon>
        <taxon>Pezizomycotina</taxon>
        <taxon>Sordariomycetes</taxon>
        <taxon>Sordariomycetidae</taxon>
        <taxon>Cephalothecales</taxon>
        <taxon>Cephalothecaceae</taxon>
        <taxon>Phialemonium</taxon>
    </lineage>
</organism>
<evidence type="ECO:0000313" key="8">
    <source>
        <dbReference type="Proteomes" id="UP001244011"/>
    </source>
</evidence>
<dbReference type="PANTHER" id="PTHR23502">
    <property type="entry name" value="MAJOR FACILITATOR SUPERFAMILY"/>
    <property type="match status" value="1"/>
</dbReference>
<keyword evidence="4 6" id="KW-0472">Membrane</keyword>